<dbReference type="Gene3D" id="3.30.450.20">
    <property type="entry name" value="PAS domain"/>
    <property type="match status" value="2"/>
</dbReference>
<dbReference type="Pfam" id="PF02518">
    <property type="entry name" value="HATPase_c"/>
    <property type="match status" value="1"/>
</dbReference>
<dbReference type="GO" id="GO:0000155">
    <property type="term" value="F:phosphorelay sensor kinase activity"/>
    <property type="evidence" value="ECO:0007669"/>
    <property type="project" value="InterPro"/>
</dbReference>
<dbReference type="PRINTS" id="PR00344">
    <property type="entry name" value="BCTRLSENSOR"/>
</dbReference>
<dbReference type="SUPFAM" id="SSF47384">
    <property type="entry name" value="Homodimeric domain of signal transducing histidine kinase"/>
    <property type="match status" value="1"/>
</dbReference>
<dbReference type="SMART" id="SM00388">
    <property type="entry name" value="HisKA"/>
    <property type="match status" value="1"/>
</dbReference>
<dbReference type="InterPro" id="IPR000014">
    <property type="entry name" value="PAS"/>
</dbReference>
<evidence type="ECO:0000256" key="4">
    <source>
        <dbReference type="ARBA" id="ARBA00022679"/>
    </source>
</evidence>
<evidence type="ECO:0000256" key="3">
    <source>
        <dbReference type="ARBA" id="ARBA00022553"/>
    </source>
</evidence>
<dbReference type="Gene3D" id="3.30.565.10">
    <property type="entry name" value="Histidine kinase-like ATPase, C-terminal domain"/>
    <property type="match status" value="1"/>
</dbReference>
<dbReference type="CDD" id="cd14686">
    <property type="entry name" value="bZIP"/>
    <property type="match status" value="1"/>
</dbReference>
<dbReference type="InterPro" id="IPR035965">
    <property type="entry name" value="PAS-like_dom_sf"/>
</dbReference>
<dbReference type="InterPro" id="IPR003594">
    <property type="entry name" value="HATPase_dom"/>
</dbReference>
<dbReference type="InterPro" id="IPR036890">
    <property type="entry name" value="HATPase_C_sf"/>
</dbReference>
<evidence type="ECO:0000256" key="6">
    <source>
        <dbReference type="SAM" id="Coils"/>
    </source>
</evidence>
<dbReference type="SUPFAM" id="SSF55874">
    <property type="entry name" value="ATPase domain of HSP90 chaperone/DNA topoisomerase II/histidine kinase"/>
    <property type="match status" value="1"/>
</dbReference>
<dbReference type="Pfam" id="PF08447">
    <property type="entry name" value="PAS_3"/>
    <property type="match status" value="1"/>
</dbReference>
<dbReference type="EC" id="2.7.13.3" evidence="2"/>
<evidence type="ECO:0000256" key="5">
    <source>
        <dbReference type="ARBA" id="ARBA00022777"/>
    </source>
</evidence>
<dbReference type="InterPro" id="IPR036097">
    <property type="entry name" value="HisK_dim/P_sf"/>
</dbReference>
<dbReference type="Gene3D" id="1.10.287.130">
    <property type="match status" value="1"/>
</dbReference>
<comment type="catalytic activity">
    <reaction evidence="1">
        <text>ATP + protein L-histidine = ADP + protein N-phospho-L-histidine.</text>
        <dbReference type="EC" id="2.7.13.3"/>
    </reaction>
</comment>
<dbReference type="PANTHER" id="PTHR43304">
    <property type="entry name" value="PHYTOCHROME-LIKE PROTEIN CPH1"/>
    <property type="match status" value="1"/>
</dbReference>
<dbReference type="SMART" id="SM00387">
    <property type="entry name" value="HATPase_c"/>
    <property type="match status" value="1"/>
</dbReference>
<sequence length="547" mass="61714">MTEQDTLFPFWSGHQAEQQRLRYAIQAAQVGTWNLDVAHQRVWWDKRCQELCAFDGHDVVDYEQFLVLVHQEDRPRVDQAIDACLDPSSAGYFDALFRTSEHQPDQTRWIHAQGRAYIDIVGAAYRLSGVMRDVTAQVQTRQQLEINKARLRSLVLDSPNATALFAGRDIVIETVNTPMLRLWGTDESVVGQPLQQVLTNLATEPAVELLQRIYDTGESYQQPATQIHGVVNGHRQELWFNLAYQPVYAHDGNIYGVLSTATDVTAQVVALRESEQRYRLLSKELEHRVEQRTRELAQANDQLKRSNDSLQEFAYVASHDLQEPLRKIQQFGDLLKNRHATQLGEGVDYLERMQSAAGRMSRLIRDLLTFSRIATSQPVAMRVPLNDILDQTLVDLELLLSETQAVVDRAPLPVVMGDALQLGQLFQNLLTNALKFSRVDQRGTPAVPNIVIQAQLVAFSDLLPNVKPARHAETYHRITISDNGIGFDEKYLDRIFQIFQRLHRQTEFAGTGIGLAICQRVVTNHGGALTASSQPGQGATFCVYLPA</sequence>
<dbReference type="InterPro" id="IPR005467">
    <property type="entry name" value="His_kinase_dom"/>
</dbReference>
<evidence type="ECO:0000313" key="9">
    <source>
        <dbReference type="EMBL" id="QJD79423.1"/>
    </source>
</evidence>
<dbReference type="SUPFAM" id="SSF55785">
    <property type="entry name" value="PYP-like sensor domain (PAS domain)"/>
    <property type="match status" value="2"/>
</dbReference>
<evidence type="ECO:0000256" key="2">
    <source>
        <dbReference type="ARBA" id="ARBA00012438"/>
    </source>
</evidence>
<dbReference type="PROSITE" id="PS50109">
    <property type="entry name" value="HIS_KIN"/>
    <property type="match status" value="1"/>
</dbReference>
<dbReference type="RefSeq" id="WP_169551387.1">
    <property type="nucleotide sequence ID" value="NZ_CP051677.1"/>
</dbReference>
<keyword evidence="6" id="KW-0175">Coiled coil</keyword>
<dbReference type="InterPro" id="IPR052162">
    <property type="entry name" value="Sensor_kinase/Photoreceptor"/>
</dbReference>
<dbReference type="Pfam" id="PF00512">
    <property type="entry name" value="HisKA"/>
    <property type="match status" value="1"/>
</dbReference>
<dbReference type="Proteomes" id="UP000501128">
    <property type="component" value="Chromosome"/>
</dbReference>
<dbReference type="InterPro" id="IPR013656">
    <property type="entry name" value="PAS_4"/>
</dbReference>
<keyword evidence="10" id="KW-1185">Reference proteome</keyword>
<evidence type="ECO:0000313" key="10">
    <source>
        <dbReference type="Proteomes" id="UP000501128"/>
    </source>
</evidence>
<keyword evidence="3" id="KW-0597">Phosphoprotein</keyword>
<feature type="domain" description="PAS" evidence="8">
    <location>
        <begin position="17"/>
        <end position="88"/>
    </location>
</feature>
<organism evidence="9 10">
    <name type="scientific">Spirosoma rhododendri</name>
    <dbReference type="NCBI Taxonomy" id="2728024"/>
    <lineage>
        <taxon>Bacteria</taxon>
        <taxon>Pseudomonadati</taxon>
        <taxon>Bacteroidota</taxon>
        <taxon>Cytophagia</taxon>
        <taxon>Cytophagales</taxon>
        <taxon>Cytophagaceae</taxon>
        <taxon>Spirosoma</taxon>
    </lineage>
</organism>
<keyword evidence="4" id="KW-0808">Transferase</keyword>
<dbReference type="InterPro" id="IPR013655">
    <property type="entry name" value="PAS_fold_3"/>
</dbReference>
<dbReference type="PANTHER" id="PTHR43304:SF1">
    <property type="entry name" value="PAC DOMAIN-CONTAINING PROTEIN"/>
    <property type="match status" value="1"/>
</dbReference>
<evidence type="ECO:0000259" key="7">
    <source>
        <dbReference type="PROSITE" id="PS50109"/>
    </source>
</evidence>
<keyword evidence="5" id="KW-0418">Kinase</keyword>
<dbReference type="SMART" id="SM00091">
    <property type="entry name" value="PAS"/>
    <property type="match status" value="2"/>
</dbReference>
<dbReference type="CDD" id="cd00082">
    <property type="entry name" value="HisKA"/>
    <property type="match status" value="1"/>
</dbReference>
<dbReference type="InterPro" id="IPR003661">
    <property type="entry name" value="HisK_dim/P_dom"/>
</dbReference>
<feature type="coiled-coil region" evidence="6">
    <location>
        <begin position="282"/>
        <end position="309"/>
    </location>
</feature>
<protein>
    <recommendedName>
        <fullName evidence="2">histidine kinase</fullName>
        <ecNumber evidence="2">2.7.13.3</ecNumber>
    </recommendedName>
</protein>
<evidence type="ECO:0000259" key="8">
    <source>
        <dbReference type="PROSITE" id="PS50112"/>
    </source>
</evidence>
<dbReference type="Pfam" id="PF08448">
    <property type="entry name" value="PAS_4"/>
    <property type="match status" value="1"/>
</dbReference>
<feature type="domain" description="Histidine kinase" evidence="7">
    <location>
        <begin position="316"/>
        <end position="547"/>
    </location>
</feature>
<dbReference type="AlphaFoldDB" id="A0A7L5DQD3"/>
<dbReference type="KEGG" id="srho:HH216_14160"/>
<reference evidence="9 10" key="1">
    <citation type="submission" date="2020-04" db="EMBL/GenBank/DDBJ databases">
        <title>Genome sequencing of novel species.</title>
        <authorList>
            <person name="Heo J."/>
            <person name="Kim S.-J."/>
            <person name="Kim J.-S."/>
            <person name="Hong S.-B."/>
            <person name="Kwon S.-W."/>
        </authorList>
    </citation>
    <scope>NUCLEOTIDE SEQUENCE [LARGE SCALE GENOMIC DNA]</scope>
    <source>
        <strain evidence="9 10">CJU-R4</strain>
    </source>
</reference>
<name>A0A7L5DQD3_9BACT</name>
<evidence type="ECO:0000256" key="1">
    <source>
        <dbReference type="ARBA" id="ARBA00000085"/>
    </source>
</evidence>
<dbReference type="InterPro" id="IPR004358">
    <property type="entry name" value="Sig_transdc_His_kin-like_C"/>
</dbReference>
<dbReference type="PROSITE" id="PS50112">
    <property type="entry name" value="PAS"/>
    <property type="match status" value="1"/>
</dbReference>
<gene>
    <name evidence="9" type="ORF">HH216_14160</name>
</gene>
<proteinExistence type="predicted"/>
<dbReference type="EMBL" id="CP051677">
    <property type="protein sequence ID" value="QJD79423.1"/>
    <property type="molecule type" value="Genomic_DNA"/>
</dbReference>
<accession>A0A7L5DQD3</accession>